<evidence type="ECO:0000313" key="3">
    <source>
        <dbReference type="Proteomes" id="UP000547528"/>
    </source>
</evidence>
<name>A0A7W5Y091_9MICC</name>
<feature type="region of interest" description="Disordered" evidence="1">
    <location>
        <begin position="98"/>
        <end position="119"/>
    </location>
</feature>
<reference evidence="2 3" key="1">
    <citation type="submission" date="2020-08" db="EMBL/GenBank/DDBJ databases">
        <title>Sequencing the genomes of 1000 actinobacteria strains.</title>
        <authorList>
            <person name="Klenk H.-P."/>
        </authorList>
    </citation>
    <scope>NUCLEOTIDE SEQUENCE [LARGE SCALE GENOMIC DNA]</scope>
    <source>
        <strain evidence="2 3">DSM 28238</strain>
    </source>
</reference>
<organism evidence="2 3">
    <name type="scientific">Garicola koreensis</name>
    <dbReference type="NCBI Taxonomy" id="1262554"/>
    <lineage>
        <taxon>Bacteria</taxon>
        <taxon>Bacillati</taxon>
        <taxon>Actinomycetota</taxon>
        <taxon>Actinomycetes</taxon>
        <taxon>Micrococcales</taxon>
        <taxon>Micrococcaceae</taxon>
        <taxon>Garicola</taxon>
    </lineage>
</organism>
<dbReference type="AlphaFoldDB" id="A0A7W5Y091"/>
<evidence type="ECO:0000256" key="1">
    <source>
        <dbReference type="SAM" id="MobiDB-lite"/>
    </source>
</evidence>
<feature type="region of interest" description="Disordered" evidence="1">
    <location>
        <begin position="1"/>
        <end position="20"/>
    </location>
</feature>
<evidence type="ECO:0000313" key="2">
    <source>
        <dbReference type="EMBL" id="MBB3668211.1"/>
    </source>
</evidence>
<dbReference type="EMBL" id="JACIBT010000010">
    <property type="protein sequence ID" value="MBB3668211.1"/>
    <property type="molecule type" value="Genomic_DNA"/>
</dbReference>
<keyword evidence="3" id="KW-1185">Reference proteome</keyword>
<dbReference type="Proteomes" id="UP000547528">
    <property type="component" value="Unassembled WGS sequence"/>
</dbReference>
<dbReference type="RefSeq" id="WP_183358620.1">
    <property type="nucleotide sequence ID" value="NZ_BAABKR010000016.1"/>
</dbReference>
<proteinExistence type="predicted"/>
<comment type="caution">
    <text evidence="2">The sequence shown here is derived from an EMBL/GenBank/DDBJ whole genome shotgun (WGS) entry which is preliminary data.</text>
</comment>
<sequence>MMTTTPTAAAQTDPQAPLEAAAQLQTAEPQAAELEADTAADTEAAAAVGIRGAQLSDDETAAVVAVLARLAAAEPVSSDAGGTGPTDRAVQRRHRLQLDQHGLWGRPGPSSWQAAGGFG</sequence>
<accession>A0A7W5Y091</accession>
<protein>
    <submittedName>
        <fullName evidence="2">Uncharacterized protein</fullName>
    </submittedName>
</protein>
<gene>
    <name evidence="2" type="ORF">FHX47_001840</name>
</gene>